<evidence type="ECO:0000313" key="7">
    <source>
        <dbReference type="EMBL" id="SHF35959.1"/>
    </source>
</evidence>
<dbReference type="Proteomes" id="UP000184088">
    <property type="component" value="Unassembled WGS sequence"/>
</dbReference>
<gene>
    <name evidence="7" type="ORF">SAMN02746089_01762</name>
</gene>
<feature type="domain" description="RapZ-like N-terminal" evidence="5">
    <location>
        <begin position="1"/>
        <end position="154"/>
    </location>
</feature>
<dbReference type="PIRSF" id="PIRSF005052">
    <property type="entry name" value="P-loopkin"/>
    <property type="match status" value="1"/>
</dbReference>
<dbReference type="GO" id="GO:0005525">
    <property type="term" value="F:GTP binding"/>
    <property type="evidence" value="ECO:0007669"/>
    <property type="project" value="UniProtKB-UniRule"/>
</dbReference>
<organism evidence="7 8">
    <name type="scientific">Caldanaerobius fijiensis DSM 17918</name>
    <dbReference type="NCBI Taxonomy" id="1121256"/>
    <lineage>
        <taxon>Bacteria</taxon>
        <taxon>Bacillati</taxon>
        <taxon>Bacillota</taxon>
        <taxon>Clostridia</taxon>
        <taxon>Thermoanaerobacterales</taxon>
        <taxon>Thermoanaerobacteraceae</taxon>
        <taxon>Caldanaerobius</taxon>
    </lineage>
</organism>
<feature type="binding site" evidence="4">
    <location>
        <begin position="58"/>
        <end position="61"/>
    </location>
    <ligand>
        <name>GTP</name>
        <dbReference type="ChEBI" id="CHEBI:37565"/>
    </ligand>
</feature>
<dbReference type="OrthoDB" id="9784461at2"/>
<keyword evidence="8" id="KW-1185">Reference proteome</keyword>
<dbReference type="Pfam" id="PF22740">
    <property type="entry name" value="PapZ_C"/>
    <property type="match status" value="1"/>
</dbReference>
<evidence type="ECO:0000259" key="6">
    <source>
        <dbReference type="Pfam" id="PF22740"/>
    </source>
</evidence>
<dbReference type="PANTHER" id="PTHR30448">
    <property type="entry name" value="RNASE ADAPTER PROTEIN RAPZ"/>
    <property type="match status" value="1"/>
</dbReference>
<feature type="binding site" evidence="4">
    <location>
        <begin position="8"/>
        <end position="15"/>
    </location>
    <ligand>
        <name>ATP</name>
        <dbReference type="ChEBI" id="CHEBI:30616"/>
    </ligand>
</feature>
<dbReference type="SUPFAM" id="SSF52540">
    <property type="entry name" value="P-loop containing nucleoside triphosphate hydrolases"/>
    <property type="match status" value="1"/>
</dbReference>
<dbReference type="EMBL" id="FQVH01000019">
    <property type="protein sequence ID" value="SHF35959.1"/>
    <property type="molecule type" value="Genomic_DNA"/>
</dbReference>
<protein>
    <submittedName>
        <fullName evidence="7">UPF0042 nucleotide-binding protein</fullName>
    </submittedName>
</protein>
<feature type="domain" description="RapZ C-terminal" evidence="6">
    <location>
        <begin position="163"/>
        <end position="281"/>
    </location>
</feature>
<sequence>MRYVIITGLSGAGRSQAVKAMEDMGYFCIDNLPPSLIPKLSELFTESKKIDKVALVIDLRGGQFFDDLTSSLEYLQKMNYQYEILFLEASDSVLIKRYKESRRKHPLAQDGRIIAAIQDERKRLESIRNKATAIIDTSNLTISQLREQLANIFLEGRKFKGLVITVISFGYKSGIPLDADLVFDVRFLPNPFYVDELKEMTGNDAPVRDYVLSFPVTKEFLAKLYDMLQFLIPYYVKEGKTQLVIAIGCTGGKHRSVTIANELYEYLRKNDYAAFVEHRDILK</sequence>
<dbReference type="InterPro" id="IPR053931">
    <property type="entry name" value="RapZ_C"/>
</dbReference>
<evidence type="ECO:0000313" key="8">
    <source>
        <dbReference type="Proteomes" id="UP000184088"/>
    </source>
</evidence>
<dbReference type="Gene3D" id="3.40.50.300">
    <property type="entry name" value="P-loop containing nucleotide triphosphate hydrolases"/>
    <property type="match status" value="1"/>
</dbReference>
<proteinExistence type="inferred from homology"/>
<accession>A0A1M5B0H7</accession>
<dbReference type="InterPro" id="IPR027417">
    <property type="entry name" value="P-loop_NTPase"/>
</dbReference>
<name>A0A1M5B0H7_9THEO</name>
<reference evidence="7 8" key="1">
    <citation type="submission" date="2016-11" db="EMBL/GenBank/DDBJ databases">
        <authorList>
            <person name="Jaros S."/>
            <person name="Januszkiewicz K."/>
            <person name="Wedrychowicz H."/>
        </authorList>
    </citation>
    <scope>NUCLEOTIDE SEQUENCE [LARGE SCALE GENOMIC DNA]</scope>
    <source>
        <strain evidence="7 8">DSM 17918</strain>
    </source>
</reference>
<evidence type="ECO:0000256" key="1">
    <source>
        <dbReference type="ARBA" id="ARBA00022741"/>
    </source>
</evidence>
<dbReference type="AlphaFoldDB" id="A0A1M5B0H7"/>
<evidence type="ECO:0000256" key="2">
    <source>
        <dbReference type="ARBA" id="ARBA00022840"/>
    </source>
</evidence>
<evidence type="ECO:0000256" key="3">
    <source>
        <dbReference type="ARBA" id="ARBA00023134"/>
    </source>
</evidence>
<evidence type="ECO:0000259" key="5">
    <source>
        <dbReference type="Pfam" id="PF03668"/>
    </source>
</evidence>
<dbReference type="HAMAP" id="MF_00636">
    <property type="entry name" value="RapZ_like"/>
    <property type="match status" value="1"/>
</dbReference>
<dbReference type="InterPro" id="IPR053930">
    <property type="entry name" value="RapZ-like_N"/>
</dbReference>
<dbReference type="NCBIfam" id="NF003828">
    <property type="entry name" value="PRK05416.1"/>
    <property type="match status" value="1"/>
</dbReference>
<evidence type="ECO:0000256" key="4">
    <source>
        <dbReference type="HAMAP-Rule" id="MF_00636"/>
    </source>
</evidence>
<keyword evidence="2 4" id="KW-0067">ATP-binding</keyword>
<dbReference type="STRING" id="1121256.SAMN02746089_01762"/>
<dbReference type="InterPro" id="IPR005337">
    <property type="entry name" value="RapZ-like"/>
</dbReference>
<keyword evidence="1 4" id="KW-0547">Nucleotide-binding</keyword>
<dbReference type="Pfam" id="PF03668">
    <property type="entry name" value="RapZ-like_N"/>
    <property type="match status" value="1"/>
</dbReference>
<dbReference type="PANTHER" id="PTHR30448:SF0">
    <property type="entry name" value="RNASE ADAPTER PROTEIN RAPZ"/>
    <property type="match status" value="1"/>
</dbReference>
<keyword evidence="3 4" id="KW-0342">GTP-binding</keyword>
<dbReference type="RefSeq" id="WP_073344179.1">
    <property type="nucleotide sequence ID" value="NZ_FQVH01000019.1"/>
</dbReference>
<dbReference type="GO" id="GO:0005524">
    <property type="term" value="F:ATP binding"/>
    <property type="evidence" value="ECO:0007669"/>
    <property type="project" value="UniProtKB-UniRule"/>
</dbReference>